<dbReference type="NCBIfam" id="TIGR00726">
    <property type="entry name" value="peptidoglycan editing factor PgeF"/>
    <property type="match status" value="1"/>
</dbReference>
<comment type="similarity">
    <text evidence="2 10">Belongs to the purine nucleoside phosphorylase YfiH/LACC1 family.</text>
</comment>
<dbReference type="InterPro" id="IPR038371">
    <property type="entry name" value="Cu_polyphenol_OxRdtase_sf"/>
</dbReference>
<dbReference type="PANTHER" id="PTHR30616:SF2">
    <property type="entry name" value="PURINE NUCLEOSIDE PHOSPHORYLASE LACC1"/>
    <property type="match status" value="1"/>
</dbReference>
<keyword evidence="4" id="KW-0479">Metal-binding</keyword>
<dbReference type="InterPro" id="IPR003730">
    <property type="entry name" value="Cu_polyphenol_OxRdtase"/>
</dbReference>
<evidence type="ECO:0000313" key="11">
    <source>
        <dbReference type="EMBL" id="MWV28709.1"/>
    </source>
</evidence>
<evidence type="ECO:0000256" key="8">
    <source>
        <dbReference type="ARBA" id="ARBA00048968"/>
    </source>
</evidence>
<dbReference type="SUPFAM" id="SSF64438">
    <property type="entry name" value="CNF1/YfiH-like putative cysteine hydrolases"/>
    <property type="match status" value="1"/>
</dbReference>
<dbReference type="GO" id="GO:0016787">
    <property type="term" value="F:hydrolase activity"/>
    <property type="evidence" value="ECO:0007669"/>
    <property type="project" value="UniProtKB-KW"/>
</dbReference>
<comment type="catalytic activity">
    <reaction evidence="8">
        <text>adenosine + phosphate = alpha-D-ribose 1-phosphate + adenine</text>
        <dbReference type="Rhea" id="RHEA:27642"/>
        <dbReference type="ChEBI" id="CHEBI:16335"/>
        <dbReference type="ChEBI" id="CHEBI:16708"/>
        <dbReference type="ChEBI" id="CHEBI:43474"/>
        <dbReference type="ChEBI" id="CHEBI:57720"/>
        <dbReference type="EC" id="2.4.2.1"/>
    </reaction>
    <physiologicalReaction direction="left-to-right" evidence="8">
        <dbReference type="Rhea" id="RHEA:27643"/>
    </physiologicalReaction>
</comment>
<evidence type="ECO:0000256" key="3">
    <source>
        <dbReference type="ARBA" id="ARBA00022679"/>
    </source>
</evidence>
<evidence type="ECO:0000256" key="4">
    <source>
        <dbReference type="ARBA" id="ARBA00022723"/>
    </source>
</evidence>
<dbReference type="PANTHER" id="PTHR30616">
    <property type="entry name" value="UNCHARACTERIZED PROTEIN YFIH"/>
    <property type="match status" value="1"/>
</dbReference>
<dbReference type="CDD" id="cd16833">
    <property type="entry name" value="YfiH"/>
    <property type="match status" value="1"/>
</dbReference>
<keyword evidence="6" id="KW-0862">Zinc</keyword>
<dbReference type="Proteomes" id="UP000461409">
    <property type="component" value="Unassembled WGS sequence"/>
</dbReference>
<name>A0A844XG47_9SPHN</name>
<evidence type="ECO:0000256" key="1">
    <source>
        <dbReference type="ARBA" id="ARBA00000553"/>
    </source>
</evidence>
<keyword evidence="12" id="KW-1185">Reference proteome</keyword>
<evidence type="ECO:0000256" key="10">
    <source>
        <dbReference type="RuleBase" id="RU361274"/>
    </source>
</evidence>
<dbReference type="Pfam" id="PF02578">
    <property type="entry name" value="Cu-oxidase_4"/>
    <property type="match status" value="1"/>
</dbReference>
<dbReference type="InterPro" id="IPR011324">
    <property type="entry name" value="Cytotoxic_necrot_fac-like_cat"/>
</dbReference>
<keyword evidence="5" id="KW-0378">Hydrolase</keyword>
<comment type="catalytic activity">
    <reaction evidence="9">
        <text>S-methyl-5'-thioadenosine + phosphate = 5-(methylsulfanyl)-alpha-D-ribose 1-phosphate + adenine</text>
        <dbReference type="Rhea" id="RHEA:11852"/>
        <dbReference type="ChEBI" id="CHEBI:16708"/>
        <dbReference type="ChEBI" id="CHEBI:17509"/>
        <dbReference type="ChEBI" id="CHEBI:43474"/>
        <dbReference type="ChEBI" id="CHEBI:58533"/>
        <dbReference type="EC" id="2.4.2.28"/>
    </reaction>
    <physiologicalReaction direction="left-to-right" evidence="9">
        <dbReference type="Rhea" id="RHEA:11853"/>
    </physiologicalReaction>
</comment>
<evidence type="ECO:0000256" key="6">
    <source>
        <dbReference type="ARBA" id="ARBA00022833"/>
    </source>
</evidence>
<gene>
    <name evidence="11" type="primary">pgeF</name>
    <name evidence="11" type="ORF">GRF63_12410</name>
</gene>
<comment type="catalytic activity">
    <reaction evidence="7">
        <text>adenosine + H2O + H(+) = inosine + NH4(+)</text>
        <dbReference type="Rhea" id="RHEA:24408"/>
        <dbReference type="ChEBI" id="CHEBI:15377"/>
        <dbReference type="ChEBI" id="CHEBI:15378"/>
        <dbReference type="ChEBI" id="CHEBI:16335"/>
        <dbReference type="ChEBI" id="CHEBI:17596"/>
        <dbReference type="ChEBI" id="CHEBI:28938"/>
        <dbReference type="EC" id="3.5.4.4"/>
    </reaction>
    <physiologicalReaction direction="left-to-right" evidence="7">
        <dbReference type="Rhea" id="RHEA:24409"/>
    </physiologicalReaction>
</comment>
<dbReference type="EMBL" id="WUBR01000003">
    <property type="protein sequence ID" value="MWV28709.1"/>
    <property type="molecule type" value="Genomic_DNA"/>
</dbReference>
<dbReference type="AlphaFoldDB" id="A0A844XG47"/>
<accession>A0A844XG47</accession>
<organism evidence="11 12">
    <name type="scientific">Aurantiacibacter rhizosphaerae</name>
    <dbReference type="NCBI Taxonomy" id="2691582"/>
    <lineage>
        <taxon>Bacteria</taxon>
        <taxon>Pseudomonadati</taxon>
        <taxon>Pseudomonadota</taxon>
        <taxon>Alphaproteobacteria</taxon>
        <taxon>Sphingomonadales</taxon>
        <taxon>Erythrobacteraceae</taxon>
        <taxon>Aurantiacibacter</taxon>
    </lineage>
</organism>
<evidence type="ECO:0000313" key="12">
    <source>
        <dbReference type="Proteomes" id="UP000461409"/>
    </source>
</evidence>
<reference evidence="11 12" key="1">
    <citation type="submission" date="2019-12" db="EMBL/GenBank/DDBJ databases">
        <authorList>
            <person name="Lee S.D."/>
        </authorList>
    </citation>
    <scope>NUCLEOTIDE SEQUENCE [LARGE SCALE GENOMIC DNA]</scope>
    <source>
        <strain evidence="11 12">GH3-10</strain>
    </source>
</reference>
<evidence type="ECO:0000256" key="7">
    <source>
        <dbReference type="ARBA" id="ARBA00047989"/>
    </source>
</evidence>
<evidence type="ECO:0000256" key="9">
    <source>
        <dbReference type="ARBA" id="ARBA00049893"/>
    </source>
</evidence>
<dbReference type="RefSeq" id="WP_160486381.1">
    <property type="nucleotide sequence ID" value="NZ_WUBR01000003.1"/>
</dbReference>
<reference evidence="11 12" key="2">
    <citation type="submission" date="2020-02" db="EMBL/GenBank/DDBJ databases">
        <title>Erythrobacter dongmakensis sp. nov., isolated from a tidal mudflat.</title>
        <authorList>
            <person name="Kim I.S."/>
        </authorList>
    </citation>
    <scope>NUCLEOTIDE SEQUENCE [LARGE SCALE GENOMIC DNA]</scope>
    <source>
        <strain evidence="11 12">GH3-10</strain>
    </source>
</reference>
<sequence>MANAGRVIKAENLSVPHGFLDAAQSDTRAYDLAVGDASVVMVKQVHSPDAIAVTAPFAEGERPEADAMATATPGIALGIVTADCAPILLADEAGGVIGAAHAGWRGAQGGVVEAVIAQMEKLGARRERIAAAIGPCIAQDSYEVGADMRANFAAADHEFFQATGPGKWHFDLEALVAQRLSSAGIESVCPLEMDTYSAARRFHSYRRATHRGEPTGGRQVSLIRLPT</sequence>
<evidence type="ECO:0000256" key="2">
    <source>
        <dbReference type="ARBA" id="ARBA00007353"/>
    </source>
</evidence>
<keyword evidence="3" id="KW-0808">Transferase</keyword>
<dbReference type="GO" id="GO:0005507">
    <property type="term" value="F:copper ion binding"/>
    <property type="evidence" value="ECO:0007669"/>
    <property type="project" value="TreeGrafter"/>
</dbReference>
<comment type="catalytic activity">
    <reaction evidence="1">
        <text>inosine + phosphate = alpha-D-ribose 1-phosphate + hypoxanthine</text>
        <dbReference type="Rhea" id="RHEA:27646"/>
        <dbReference type="ChEBI" id="CHEBI:17368"/>
        <dbReference type="ChEBI" id="CHEBI:17596"/>
        <dbReference type="ChEBI" id="CHEBI:43474"/>
        <dbReference type="ChEBI" id="CHEBI:57720"/>
        <dbReference type="EC" id="2.4.2.1"/>
    </reaction>
    <physiologicalReaction direction="left-to-right" evidence="1">
        <dbReference type="Rhea" id="RHEA:27647"/>
    </physiologicalReaction>
</comment>
<comment type="caution">
    <text evidence="11">The sequence shown here is derived from an EMBL/GenBank/DDBJ whole genome shotgun (WGS) entry which is preliminary data.</text>
</comment>
<evidence type="ECO:0000256" key="5">
    <source>
        <dbReference type="ARBA" id="ARBA00022801"/>
    </source>
</evidence>
<protein>
    <recommendedName>
        <fullName evidence="10">Purine nucleoside phosphorylase</fullName>
    </recommendedName>
</protein>
<dbReference type="GO" id="GO:0017061">
    <property type="term" value="F:S-methyl-5-thioadenosine phosphorylase activity"/>
    <property type="evidence" value="ECO:0007669"/>
    <property type="project" value="UniProtKB-EC"/>
</dbReference>
<dbReference type="Gene3D" id="3.60.140.10">
    <property type="entry name" value="CNF1/YfiH-like putative cysteine hydrolases"/>
    <property type="match status" value="1"/>
</dbReference>
<proteinExistence type="inferred from homology"/>